<evidence type="ECO:0000313" key="2">
    <source>
        <dbReference type="EMBL" id="KDN24837.1"/>
    </source>
</evidence>
<dbReference type="Gene3D" id="3.40.30.10">
    <property type="entry name" value="Glutaredoxin"/>
    <property type="match status" value="1"/>
</dbReference>
<dbReference type="SUPFAM" id="SSF52833">
    <property type="entry name" value="Thioredoxin-like"/>
    <property type="match status" value="1"/>
</dbReference>
<dbReference type="OrthoDB" id="215495at2"/>
<dbReference type="InterPro" id="IPR013766">
    <property type="entry name" value="Thioredoxin_domain"/>
</dbReference>
<protein>
    <submittedName>
        <fullName evidence="2">Thioredoxin</fullName>
    </submittedName>
</protein>
<proteinExistence type="predicted"/>
<dbReference type="AlphaFoldDB" id="A0A066UG34"/>
<sequence>MRIVEDLGQIEQTITQHSIVLLYVQAPNCGVCKVFLEWVRGMEADFDDVQFMQTNIADVPSIAGRFHVLTAPAVLVFLSGKEVYRGARYLKLHEIKEALQDCQSLQ</sequence>
<dbReference type="RefSeq" id="WP_036366374.1">
    <property type="nucleotide sequence ID" value="NZ_AOMT01000026.1"/>
</dbReference>
<comment type="caution">
    <text evidence="2">The sequence shown here is derived from an EMBL/GenBank/DDBJ whole genome shotgun (WGS) entry which is preliminary data.</text>
</comment>
<reference evidence="2 3" key="1">
    <citation type="journal article" date="2014" name="Genome Announc.">
        <title>Draft Genome Sequence of Moraxella bovoculi Strain 237T (ATCC BAA-1259T) Isolated from a Calf with Infectious Bovine Keratoconjunctivitis.</title>
        <authorList>
            <person name="Calcutt M.J."/>
            <person name="Foecking M.F."/>
            <person name="Martin N.T."/>
            <person name="Mhlanga-Mutangadura T."/>
            <person name="Reilly T.J."/>
        </authorList>
    </citation>
    <scope>NUCLEOTIDE SEQUENCE [LARGE SCALE GENOMIC DNA]</scope>
    <source>
        <strain evidence="2 3">237</strain>
    </source>
</reference>
<dbReference type="Proteomes" id="UP000035860">
    <property type="component" value="Unassembled WGS sequence"/>
</dbReference>
<gene>
    <name evidence="2" type="ORF">MBO_07748</name>
</gene>
<dbReference type="Pfam" id="PF00085">
    <property type="entry name" value="Thioredoxin"/>
    <property type="match status" value="1"/>
</dbReference>
<dbReference type="EMBL" id="AOMT01000026">
    <property type="protein sequence ID" value="KDN24837.1"/>
    <property type="molecule type" value="Genomic_DNA"/>
</dbReference>
<keyword evidence="3" id="KW-1185">Reference proteome</keyword>
<organism evidence="2 3">
    <name type="scientific">Moraxella bovoculi 237</name>
    <dbReference type="NCBI Taxonomy" id="743974"/>
    <lineage>
        <taxon>Bacteria</taxon>
        <taxon>Pseudomonadati</taxon>
        <taxon>Pseudomonadota</taxon>
        <taxon>Gammaproteobacteria</taxon>
        <taxon>Moraxellales</taxon>
        <taxon>Moraxellaceae</taxon>
        <taxon>Moraxella</taxon>
    </lineage>
</organism>
<feature type="domain" description="Thioredoxin" evidence="1">
    <location>
        <begin position="11"/>
        <end position="88"/>
    </location>
</feature>
<dbReference type="eggNOG" id="COG0526">
    <property type="taxonomic scope" value="Bacteria"/>
</dbReference>
<evidence type="ECO:0000313" key="3">
    <source>
        <dbReference type="Proteomes" id="UP000035860"/>
    </source>
</evidence>
<name>A0A066UG34_9GAMM</name>
<accession>A0A066UG34</accession>
<dbReference type="CDD" id="cd02947">
    <property type="entry name" value="TRX_family"/>
    <property type="match status" value="1"/>
</dbReference>
<evidence type="ECO:0000259" key="1">
    <source>
        <dbReference type="Pfam" id="PF00085"/>
    </source>
</evidence>
<dbReference type="InterPro" id="IPR036249">
    <property type="entry name" value="Thioredoxin-like_sf"/>
</dbReference>